<protein>
    <submittedName>
        <fullName evidence="1">Uncharacterized protein</fullName>
    </submittedName>
</protein>
<dbReference type="EMBL" id="ML178816">
    <property type="protein sequence ID" value="TFL05575.1"/>
    <property type="molecule type" value="Genomic_DNA"/>
</dbReference>
<proteinExistence type="predicted"/>
<name>A0A5C3QUH3_9AGAR</name>
<evidence type="ECO:0000313" key="2">
    <source>
        <dbReference type="Proteomes" id="UP000305067"/>
    </source>
</evidence>
<dbReference type="Proteomes" id="UP000305067">
    <property type="component" value="Unassembled WGS sequence"/>
</dbReference>
<dbReference type="AlphaFoldDB" id="A0A5C3QUH3"/>
<dbReference type="InterPro" id="IPR032675">
    <property type="entry name" value="LRR_dom_sf"/>
</dbReference>
<accession>A0A5C3QUH3</accession>
<organism evidence="1 2">
    <name type="scientific">Pterulicium gracile</name>
    <dbReference type="NCBI Taxonomy" id="1884261"/>
    <lineage>
        <taxon>Eukaryota</taxon>
        <taxon>Fungi</taxon>
        <taxon>Dikarya</taxon>
        <taxon>Basidiomycota</taxon>
        <taxon>Agaricomycotina</taxon>
        <taxon>Agaricomycetes</taxon>
        <taxon>Agaricomycetidae</taxon>
        <taxon>Agaricales</taxon>
        <taxon>Pleurotineae</taxon>
        <taxon>Pterulaceae</taxon>
        <taxon>Pterulicium</taxon>
    </lineage>
</organism>
<sequence>MNSDQNTLSTAAVAPSQPIATRIPAEILIQIIDQLQNRYSPWTEYPWPYTYVCRYWREVLIAEPHLWTTINLDVQPSPQEQEGHLFERLALQLERTGSQPFFLSTHAQDGFDPKVFELLVSHHNRWKEAELDLFASDMTQLLCLRESWSFDRLFRLELRTDPPSDEAPLNLDMFMQAPQLQVLHLMLANLSAFNFPWSRLTSLTLTHVYAELGHVQQVFGQCTSLVDLELAPLNIDGQAAYPDMTISLPHLDALTYEVSDEPGNLLQLLHMPALELLTLTAGAPLEQIQSCFLLSNPPLTTLQLSMIVWRPYQPEQDAATLKDILRMVPTLEYLGMTTPPLSTPGDRTLLNIVLSVLEYNDSDPLCPNLGGLALHFMSFSDATSEPFMRMLTSRSIVAREEYTAALQSTLEELKRSAQDTTNCNAEEARAALRRVNELRTRNFWGLKATLTNLTVSFEEERSMENCFSKEQLDRIKVLTIGMNLYTSAGE</sequence>
<keyword evidence="2" id="KW-1185">Reference proteome</keyword>
<evidence type="ECO:0000313" key="1">
    <source>
        <dbReference type="EMBL" id="TFL05575.1"/>
    </source>
</evidence>
<dbReference type="OrthoDB" id="2888153at2759"/>
<dbReference type="Gene3D" id="3.80.10.10">
    <property type="entry name" value="Ribonuclease Inhibitor"/>
    <property type="match status" value="1"/>
</dbReference>
<gene>
    <name evidence="1" type="ORF">BDV98DRAFT_225466</name>
</gene>
<reference evidence="1 2" key="1">
    <citation type="journal article" date="2019" name="Nat. Ecol. Evol.">
        <title>Megaphylogeny resolves global patterns of mushroom evolution.</title>
        <authorList>
            <person name="Varga T."/>
            <person name="Krizsan K."/>
            <person name="Foldi C."/>
            <person name="Dima B."/>
            <person name="Sanchez-Garcia M."/>
            <person name="Sanchez-Ramirez S."/>
            <person name="Szollosi G.J."/>
            <person name="Szarkandi J.G."/>
            <person name="Papp V."/>
            <person name="Albert L."/>
            <person name="Andreopoulos W."/>
            <person name="Angelini C."/>
            <person name="Antonin V."/>
            <person name="Barry K.W."/>
            <person name="Bougher N.L."/>
            <person name="Buchanan P."/>
            <person name="Buyck B."/>
            <person name="Bense V."/>
            <person name="Catcheside P."/>
            <person name="Chovatia M."/>
            <person name="Cooper J."/>
            <person name="Damon W."/>
            <person name="Desjardin D."/>
            <person name="Finy P."/>
            <person name="Geml J."/>
            <person name="Haridas S."/>
            <person name="Hughes K."/>
            <person name="Justo A."/>
            <person name="Karasinski D."/>
            <person name="Kautmanova I."/>
            <person name="Kiss B."/>
            <person name="Kocsube S."/>
            <person name="Kotiranta H."/>
            <person name="LaButti K.M."/>
            <person name="Lechner B.E."/>
            <person name="Liimatainen K."/>
            <person name="Lipzen A."/>
            <person name="Lukacs Z."/>
            <person name="Mihaltcheva S."/>
            <person name="Morgado L.N."/>
            <person name="Niskanen T."/>
            <person name="Noordeloos M.E."/>
            <person name="Ohm R.A."/>
            <person name="Ortiz-Santana B."/>
            <person name="Ovrebo C."/>
            <person name="Racz N."/>
            <person name="Riley R."/>
            <person name="Savchenko A."/>
            <person name="Shiryaev A."/>
            <person name="Soop K."/>
            <person name="Spirin V."/>
            <person name="Szebenyi C."/>
            <person name="Tomsovsky M."/>
            <person name="Tulloss R.E."/>
            <person name="Uehling J."/>
            <person name="Grigoriev I.V."/>
            <person name="Vagvolgyi C."/>
            <person name="Papp T."/>
            <person name="Martin F.M."/>
            <person name="Miettinen O."/>
            <person name="Hibbett D.S."/>
            <person name="Nagy L.G."/>
        </authorList>
    </citation>
    <scope>NUCLEOTIDE SEQUENCE [LARGE SCALE GENOMIC DNA]</scope>
    <source>
        <strain evidence="1 2">CBS 309.79</strain>
    </source>
</reference>
<dbReference type="SUPFAM" id="SSF52047">
    <property type="entry name" value="RNI-like"/>
    <property type="match status" value="1"/>
</dbReference>